<dbReference type="Gene3D" id="1.10.10.10">
    <property type="entry name" value="Winged helix-like DNA-binding domain superfamily/Winged helix DNA-binding domain"/>
    <property type="match status" value="1"/>
</dbReference>
<keyword evidence="3" id="KW-0238">DNA-binding</keyword>
<dbReference type="OrthoDB" id="7688673at2"/>
<dbReference type="AlphaFoldDB" id="A0A2C9DDP4"/>
<sequence>MRPSKRHSEILRILHDNGTTTISDLADRLSVSLETIRRDVKPLAVEGLIIKMHGAVALPERQSEAPFERRMREHSEAKRAIARRVAGLVADGDSLMMDTGTTTSFVARALTVKHDLTVVTNSADIARILSGVSSNRVYMAGGEIRGDNGAAFGTPALDFVRRFSVRHSIITIGAIDPISGPMDFDFEEAEFAAEVLKRGENRVIVTDAMKFNRSALVRVCDFDDIDAIISEAMPPPELARVLDAHGVPVLLADDLEETAPPQLPAR</sequence>
<dbReference type="SUPFAM" id="SSF46785">
    <property type="entry name" value="Winged helix' DNA-binding domain"/>
    <property type="match status" value="1"/>
</dbReference>
<evidence type="ECO:0000313" key="7">
    <source>
        <dbReference type="Proteomes" id="UP000223606"/>
    </source>
</evidence>
<feature type="domain" description="HTH deoR-type" evidence="5">
    <location>
        <begin position="3"/>
        <end position="58"/>
    </location>
</feature>
<keyword evidence="4" id="KW-0804">Transcription</keyword>
<keyword evidence="7" id="KW-1185">Reference proteome</keyword>
<evidence type="ECO:0000259" key="5">
    <source>
        <dbReference type="PROSITE" id="PS51000"/>
    </source>
</evidence>
<evidence type="ECO:0000256" key="4">
    <source>
        <dbReference type="ARBA" id="ARBA00023163"/>
    </source>
</evidence>
<dbReference type="PANTHER" id="PTHR30363">
    <property type="entry name" value="HTH-TYPE TRANSCRIPTIONAL REGULATOR SRLR-RELATED"/>
    <property type="match status" value="1"/>
</dbReference>
<dbReference type="InterPro" id="IPR050313">
    <property type="entry name" value="Carb_Metab_HTH_regulators"/>
</dbReference>
<dbReference type="KEGG" id="hdi:HDIA_4845"/>
<dbReference type="EMBL" id="LT960614">
    <property type="protein sequence ID" value="SON58386.1"/>
    <property type="molecule type" value="Genomic_DNA"/>
</dbReference>
<accession>A0A2C9DDP4</accession>
<keyword evidence="2" id="KW-0805">Transcription regulation</keyword>
<dbReference type="InterPro" id="IPR036388">
    <property type="entry name" value="WH-like_DNA-bd_sf"/>
</dbReference>
<dbReference type="SMART" id="SM00420">
    <property type="entry name" value="HTH_DEOR"/>
    <property type="match status" value="1"/>
</dbReference>
<dbReference type="InterPro" id="IPR018356">
    <property type="entry name" value="Tscrpt_reg_HTH_DeoR_CS"/>
</dbReference>
<dbReference type="InterPro" id="IPR014036">
    <property type="entry name" value="DeoR-like_C"/>
</dbReference>
<dbReference type="Proteomes" id="UP000223606">
    <property type="component" value="Chromosome 1"/>
</dbReference>
<dbReference type="GO" id="GO:0003700">
    <property type="term" value="F:DNA-binding transcription factor activity"/>
    <property type="evidence" value="ECO:0007669"/>
    <property type="project" value="InterPro"/>
</dbReference>
<dbReference type="InterPro" id="IPR037171">
    <property type="entry name" value="NagB/RpiA_transferase-like"/>
</dbReference>
<protein>
    <submittedName>
        <fullName evidence="6">Glycerol-3-phosphate regulon repressor</fullName>
    </submittedName>
</protein>
<dbReference type="PRINTS" id="PR00037">
    <property type="entry name" value="HTHLACR"/>
</dbReference>
<keyword evidence="1" id="KW-0678">Repressor</keyword>
<dbReference type="Gene3D" id="3.30.750.70">
    <property type="entry name" value="4-hydroxybutyrate coenzyme like domains"/>
    <property type="match status" value="1"/>
</dbReference>
<dbReference type="RefSeq" id="WP_099558593.1">
    <property type="nucleotide sequence ID" value="NZ_LT960614.1"/>
</dbReference>
<evidence type="ECO:0000313" key="6">
    <source>
        <dbReference type="EMBL" id="SON58386.1"/>
    </source>
</evidence>
<dbReference type="SMART" id="SM01134">
    <property type="entry name" value="DeoRC"/>
    <property type="match status" value="1"/>
</dbReference>
<dbReference type="Pfam" id="PF08220">
    <property type="entry name" value="HTH_DeoR"/>
    <property type="match status" value="1"/>
</dbReference>
<dbReference type="Pfam" id="PF00455">
    <property type="entry name" value="DeoRC"/>
    <property type="match status" value="1"/>
</dbReference>
<evidence type="ECO:0000256" key="2">
    <source>
        <dbReference type="ARBA" id="ARBA00023015"/>
    </source>
</evidence>
<dbReference type="PROSITE" id="PS00894">
    <property type="entry name" value="HTH_DEOR_1"/>
    <property type="match status" value="1"/>
</dbReference>
<proteinExistence type="predicted"/>
<dbReference type="InterPro" id="IPR001034">
    <property type="entry name" value="DeoR_HTH"/>
</dbReference>
<evidence type="ECO:0000256" key="3">
    <source>
        <dbReference type="ARBA" id="ARBA00023125"/>
    </source>
</evidence>
<dbReference type="PROSITE" id="PS51000">
    <property type="entry name" value="HTH_DEOR_2"/>
    <property type="match status" value="1"/>
</dbReference>
<reference evidence="7" key="1">
    <citation type="submission" date="2017-09" db="EMBL/GenBank/DDBJ databases">
        <title>Genome sequence of Nannocystis excedens DSM 71.</title>
        <authorList>
            <person name="Blom J."/>
        </authorList>
    </citation>
    <scope>NUCLEOTIDE SEQUENCE [LARGE SCALE GENOMIC DNA]</scope>
    <source>
        <strain evidence="7">type strain: E19</strain>
    </source>
</reference>
<dbReference type="InterPro" id="IPR036390">
    <property type="entry name" value="WH_DNA-bd_sf"/>
</dbReference>
<dbReference type="PANTHER" id="PTHR30363:SF4">
    <property type="entry name" value="GLYCEROL-3-PHOSPHATE REGULON REPRESSOR"/>
    <property type="match status" value="1"/>
</dbReference>
<dbReference type="GO" id="GO:0003677">
    <property type="term" value="F:DNA binding"/>
    <property type="evidence" value="ECO:0007669"/>
    <property type="project" value="UniProtKB-KW"/>
</dbReference>
<name>A0A2C9DDP4_9HYPH</name>
<organism evidence="6 7">
    <name type="scientific">Hartmannibacter diazotrophicus</name>
    <dbReference type="NCBI Taxonomy" id="1482074"/>
    <lineage>
        <taxon>Bacteria</taxon>
        <taxon>Pseudomonadati</taxon>
        <taxon>Pseudomonadota</taxon>
        <taxon>Alphaproteobacteria</taxon>
        <taxon>Hyphomicrobiales</taxon>
        <taxon>Pleomorphomonadaceae</taxon>
        <taxon>Hartmannibacter</taxon>
    </lineage>
</organism>
<dbReference type="SUPFAM" id="SSF100950">
    <property type="entry name" value="NagB/RpiA/CoA transferase-like"/>
    <property type="match status" value="1"/>
</dbReference>
<gene>
    <name evidence="6" type="primary">glpR_6</name>
    <name evidence="6" type="ORF">HDIA_4845</name>
</gene>
<evidence type="ECO:0000256" key="1">
    <source>
        <dbReference type="ARBA" id="ARBA00022491"/>
    </source>
</evidence>